<dbReference type="Gene3D" id="1.10.150.240">
    <property type="entry name" value="Putative phosphatase, domain 2"/>
    <property type="match status" value="1"/>
</dbReference>
<dbReference type="EMBL" id="CP136920">
    <property type="protein sequence ID" value="WOO42608.1"/>
    <property type="molecule type" value="Genomic_DNA"/>
</dbReference>
<dbReference type="RefSeq" id="WP_317835133.1">
    <property type="nucleotide sequence ID" value="NZ_CP136920.1"/>
</dbReference>
<sequence>MSRPLPPNPPVNLPDGDFAGYIFDCDGTLADSMPPHYRAWRYAYEKHNAKFDFTWELFYSLAGAGLHDSVRILNERFGDNLDPDAVVATQSEDLEKEFQRIEPIEPVVTLARELAKTHPVSVASGGGRVHVHETLKSVGLEGFFPVIVTKDDVANSKPAPDTFLRAAELMGVPPEKCLVFEDSKLGLKAAEAAGMEWVYIEPELYSAGSGI</sequence>
<reference evidence="1 2" key="1">
    <citation type="submission" date="2023-10" db="EMBL/GenBank/DDBJ databases">
        <title>Rubellicoccus peritrichatus gen. nov., sp. nov., isolated from an algae of coral reef tank.</title>
        <authorList>
            <person name="Luo J."/>
        </authorList>
    </citation>
    <scope>NUCLEOTIDE SEQUENCE [LARGE SCALE GENOMIC DNA]</scope>
    <source>
        <strain evidence="1 2">CR14</strain>
    </source>
</reference>
<dbReference type="PANTHER" id="PTHR43481:SF4">
    <property type="entry name" value="GLYCEROL-1-PHOSPHATE PHOSPHOHYDROLASE 1-RELATED"/>
    <property type="match status" value="1"/>
</dbReference>
<name>A0AAQ3QSL2_9BACT</name>
<dbReference type="GO" id="GO:0050308">
    <property type="term" value="F:sugar-phosphatase activity"/>
    <property type="evidence" value="ECO:0007669"/>
    <property type="project" value="TreeGrafter"/>
</dbReference>
<proteinExistence type="predicted"/>
<gene>
    <name evidence="1" type="ORF">RZN69_05855</name>
</gene>
<dbReference type="InterPro" id="IPR006439">
    <property type="entry name" value="HAD-SF_hydro_IA"/>
</dbReference>
<dbReference type="InterPro" id="IPR023214">
    <property type="entry name" value="HAD_sf"/>
</dbReference>
<keyword evidence="2" id="KW-1185">Reference proteome</keyword>
<protein>
    <submittedName>
        <fullName evidence="1">HAD family phosphatase</fullName>
    </submittedName>
</protein>
<dbReference type="SFLD" id="SFLDG01129">
    <property type="entry name" value="C1.5:_HAD__Beta-PGM__Phosphata"/>
    <property type="match status" value="1"/>
</dbReference>
<dbReference type="PANTHER" id="PTHR43481">
    <property type="entry name" value="FRUCTOSE-1-PHOSPHATE PHOSPHATASE"/>
    <property type="match status" value="1"/>
</dbReference>
<dbReference type="Proteomes" id="UP001304300">
    <property type="component" value="Chromosome"/>
</dbReference>
<dbReference type="CDD" id="cd07505">
    <property type="entry name" value="HAD_BPGM-like"/>
    <property type="match status" value="1"/>
</dbReference>
<organism evidence="1 2">
    <name type="scientific">Rubellicoccus peritrichatus</name>
    <dbReference type="NCBI Taxonomy" id="3080537"/>
    <lineage>
        <taxon>Bacteria</taxon>
        <taxon>Pseudomonadati</taxon>
        <taxon>Verrucomicrobiota</taxon>
        <taxon>Opitutia</taxon>
        <taxon>Puniceicoccales</taxon>
        <taxon>Cerasicoccaceae</taxon>
        <taxon>Rubellicoccus</taxon>
    </lineage>
</organism>
<dbReference type="SFLD" id="SFLDG01135">
    <property type="entry name" value="C1.5.6:_HAD__Beta-PGM__Phospha"/>
    <property type="match status" value="1"/>
</dbReference>
<dbReference type="InterPro" id="IPR036412">
    <property type="entry name" value="HAD-like_sf"/>
</dbReference>
<evidence type="ECO:0000313" key="1">
    <source>
        <dbReference type="EMBL" id="WOO42608.1"/>
    </source>
</evidence>
<evidence type="ECO:0000313" key="2">
    <source>
        <dbReference type="Proteomes" id="UP001304300"/>
    </source>
</evidence>
<dbReference type="InterPro" id="IPR051806">
    <property type="entry name" value="HAD-like_SPP"/>
</dbReference>
<dbReference type="NCBIfam" id="TIGR01509">
    <property type="entry name" value="HAD-SF-IA-v3"/>
    <property type="match status" value="1"/>
</dbReference>
<dbReference type="KEGG" id="puo:RZN69_05855"/>
<dbReference type="AlphaFoldDB" id="A0AAQ3QSL2"/>
<dbReference type="Pfam" id="PF13419">
    <property type="entry name" value="HAD_2"/>
    <property type="match status" value="1"/>
</dbReference>
<dbReference type="SFLD" id="SFLDS00003">
    <property type="entry name" value="Haloacid_Dehalogenase"/>
    <property type="match status" value="1"/>
</dbReference>
<dbReference type="Gene3D" id="3.40.50.1000">
    <property type="entry name" value="HAD superfamily/HAD-like"/>
    <property type="match status" value="1"/>
</dbReference>
<dbReference type="SUPFAM" id="SSF56784">
    <property type="entry name" value="HAD-like"/>
    <property type="match status" value="1"/>
</dbReference>
<dbReference type="InterPro" id="IPR041492">
    <property type="entry name" value="HAD_2"/>
</dbReference>
<accession>A0AAQ3QSL2</accession>
<dbReference type="InterPro" id="IPR023198">
    <property type="entry name" value="PGP-like_dom2"/>
</dbReference>